<reference evidence="9" key="2">
    <citation type="journal article" date="2017" name="Nat. Ecol. Evol.">
        <title>Genome of the pitcher plant Cephalotus reveals genetic changes associated with carnivory.</title>
        <authorList>
            <person name="Fukushima K."/>
            <person name="Fang X."/>
            <person name="Alvarez-Ponce D."/>
            <person name="Cai H."/>
            <person name="Carretero-Paulet L."/>
            <person name="Chen C."/>
            <person name="Chang T."/>
            <person name="Farr K.M."/>
            <person name="Fujita T."/>
            <person name="Hiwatashi Y."/>
            <person name="Hoshi Y."/>
            <person name="Imai T."/>
            <person name="Kasahara M."/>
            <person name="Librado P."/>
            <person name="Mao L."/>
            <person name="Mori H."/>
            <person name="Nishiyama T."/>
            <person name="Nozawa M."/>
            <person name="Palfalvi G."/>
            <person name="Pollard S.T."/>
            <person name="Rozas J."/>
            <person name="Sanchez-Gracia A."/>
            <person name="Sankoff D."/>
            <person name="Shibata T.F."/>
            <person name="Shigenobu S."/>
            <person name="Sumikawa N."/>
            <person name="Uzawa T."/>
            <person name="Xie M."/>
            <person name="Zheng C."/>
            <person name="Pollock D.D."/>
            <person name="Albert V.A."/>
            <person name="Li S."/>
            <person name="Hasebe M."/>
        </authorList>
    </citation>
    <scope>NUCLEOTIDE SEQUENCE</scope>
    <source>
        <strain evidence="9">St1</strain>
    </source>
</reference>
<dbReference type="OrthoDB" id="5065855at2759"/>
<dbReference type="GO" id="GO:0006508">
    <property type="term" value="P:proteolysis"/>
    <property type="evidence" value="ECO:0007669"/>
    <property type="project" value="UniProtKB-KW"/>
</dbReference>
<evidence type="ECO:0000313" key="8">
    <source>
        <dbReference type="EMBL" id="GAV77304.1"/>
    </source>
</evidence>
<dbReference type="PROSITE" id="PS50600">
    <property type="entry name" value="ULP_PROTEASE"/>
    <property type="match status" value="1"/>
</dbReference>
<feature type="compositionally biased region" description="Low complexity" evidence="5">
    <location>
        <begin position="121"/>
        <end position="133"/>
    </location>
</feature>
<name>A0A1Q3CAN1_CEPFO</name>
<comment type="similarity">
    <text evidence="1">Belongs to the peptidase C48 family.</text>
</comment>
<dbReference type="EMBL" id="BDDD01001600">
    <property type="protein sequence ID" value="GAV77304.1"/>
    <property type="molecule type" value="Genomic_DNA"/>
</dbReference>
<evidence type="ECO:0000256" key="5">
    <source>
        <dbReference type="SAM" id="MobiDB-lite"/>
    </source>
</evidence>
<keyword evidence="4" id="KW-0788">Thiol protease</keyword>
<dbReference type="PANTHER" id="PTHR46468:SF1">
    <property type="entry name" value="SENTRIN-SPECIFIC PROTEASE 8"/>
    <property type="match status" value="1"/>
</dbReference>
<dbReference type="SUPFAM" id="SSF54001">
    <property type="entry name" value="Cysteine proteinases"/>
    <property type="match status" value="1"/>
</dbReference>
<comment type="caution">
    <text evidence="9">The sequence shown here is derived from an EMBL/GenBank/DDBJ whole genome shotgun (WGS) entry which is preliminary data.</text>
</comment>
<proteinExistence type="inferred from homology"/>
<dbReference type="InterPro" id="IPR003653">
    <property type="entry name" value="Peptidase_C48_C"/>
</dbReference>
<dbReference type="STRING" id="3775.A0A1Q3CAN1"/>
<keyword evidence="6" id="KW-0812">Transmembrane</keyword>
<feature type="non-terminal residue" evidence="9">
    <location>
        <position position="187"/>
    </location>
</feature>
<feature type="transmembrane region" description="Helical" evidence="6">
    <location>
        <begin position="12"/>
        <end position="38"/>
    </location>
</feature>
<evidence type="ECO:0000256" key="6">
    <source>
        <dbReference type="SAM" id="Phobius"/>
    </source>
</evidence>
<organism evidence="9 10">
    <name type="scientific">Cephalotus follicularis</name>
    <name type="common">Albany pitcher plant</name>
    <dbReference type="NCBI Taxonomy" id="3775"/>
    <lineage>
        <taxon>Eukaryota</taxon>
        <taxon>Viridiplantae</taxon>
        <taxon>Streptophyta</taxon>
        <taxon>Embryophyta</taxon>
        <taxon>Tracheophyta</taxon>
        <taxon>Spermatophyta</taxon>
        <taxon>Magnoliopsida</taxon>
        <taxon>eudicotyledons</taxon>
        <taxon>Gunneridae</taxon>
        <taxon>Pentapetalae</taxon>
        <taxon>rosids</taxon>
        <taxon>fabids</taxon>
        <taxon>Oxalidales</taxon>
        <taxon>Cephalotaceae</taxon>
        <taxon>Cephalotus</taxon>
    </lineage>
</organism>
<gene>
    <name evidence="8" type="ORF">CFOL_v3_20775</name>
    <name evidence="9" type="ORF">CFOL_v3_20777</name>
</gene>
<keyword evidence="6" id="KW-1133">Transmembrane helix</keyword>
<dbReference type="GO" id="GO:0008234">
    <property type="term" value="F:cysteine-type peptidase activity"/>
    <property type="evidence" value="ECO:0007669"/>
    <property type="project" value="UniProtKB-KW"/>
</dbReference>
<evidence type="ECO:0000256" key="4">
    <source>
        <dbReference type="ARBA" id="ARBA00022807"/>
    </source>
</evidence>
<feature type="region of interest" description="Disordered" evidence="5">
    <location>
        <begin position="121"/>
        <end position="142"/>
    </location>
</feature>
<sequence length="187" mass="20864">KTCYLNDQVIGLYFLYLSSLLNSSDVLLVQPFIFLWIANRDDLETFKYCIEPLKLSGKKLVLFTVNDNDVLSGGGSGTHWSLLVYDRNMNAFLRLDSMEGVNNSDSMKLYEAVKGYMGTSYGSSSLETSSKSSVNGRNKKKKEVVAVRTKSMTDPTTPPTFMECQTPQQTHGYDCGLYIMAVARAIC</sequence>
<evidence type="ECO:0000256" key="3">
    <source>
        <dbReference type="ARBA" id="ARBA00022801"/>
    </source>
</evidence>
<dbReference type="GO" id="GO:0000338">
    <property type="term" value="P:protein deneddylation"/>
    <property type="evidence" value="ECO:0007669"/>
    <property type="project" value="TreeGrafter"/>
</dbReference>
<evidence type="ECO:0000313" key="9">
    <source>
        <dbReference type="EMBL" id="GAV77306.1"/>
    </source>
</evidence>
<dbReference type="AlphaFoldDB" id="A0A1Q3CAN1"/>
<evidence type="ECO:0000256" key="2">
    <source>
        <dbReference type="ARBA" id="ARBA00022670"/>
    </source>
</evidence>
<dbReference type="InParanoid" id="A0A1Q3CAN1"/>
<feature type="non-terminal residue" evidence="9">
    <location>
        <position position="1"/>
    </location>
</feature>
<feature type="domain" description="Ubiquitin-like protease family profile" evidence="7">
    <location>
        <begin position="1"/>
        <end position="186"/>
    </location>
</feature>
<keyword evidence="3" id="KW-0378">Hydrolase</keyword>
<evidence type="ECO:0000313" key="10">
    <source>
        <dbReference type="Proteomes" id="UP000187406"/>
    </source>
</evidence>
<dbReference type="Pfam" id="PF02902">
    <property type="entry name" value="Peptidase_C48"/>
    <property type="match status" value="1"/>
</dbReference>
<dbReference type="PANTHER" id="PTHR46468">
    <property type="entry name" value="SENTRIN-SPECIFIC PROTEASE 8"/>
    <property type="match status" value="1"/>
</dbReference>
<dbReference type="Proteomes" id="UP000187406">
    <property type="component" value="Unassembled WGS sequence"/>
</dbReference>
<dbReference type="InterPro" id="IPR038765">
    <property type="entry name" value="Papain-like_cys_pep_sf"/>
</dbReference>
<protein>
    <submittedName>
        <fullName evidence="9">Peptidase_C48 domain-containing protein</fullName>
    </submittedName>
</protein>
<keyword evidence="6" id="KW-0472">Membrane</keyword>
<accession>A0A1Q3CAN1</accession>
<dbReference type="GO" id="GO:0019784">
    <property type="term" value="F:deNEDDylase activity"/>
    <property type="evidence" value="ECO:0007669"/>
    <property type="project" value="InterPro"/>
</dbReference>
<keyword evidence="10" id="KW-1185">Reference proteome</keyword>
<reference evidence="10" key="1">
    <citation type="submission" date="2016-04" db="EMBL/GenBank/DDBJ databases">
        <title>Cephalotus genome sequencing.</title>
        <authorList>
            <person name="Fukushima K."/>
            <person name="Hasebe M."/>
            <person name="Fang X."/>
        </authorList>
    </citation>
    <scope>NUCLEOTIDE SEQUENCE [LARGE SCALE GENOMIC DNA]</scope>
    <source>
        <strain evidence="10">cv. St1</strain>
    </source>
</reference>
<dbReference type="InterPro" id="IPR044613">
    <property type="entry name" value="Nep1/2-like"/>
</dbReference>
<evidence type="ECO:0000256" key="1">
    <source>
        <dbReference type="ARBA" id="ARBA00005234"/>
    </source>
</evidence>
<evidence type="ECO:0000259" key="7">
    <source>
        <dbReference type="PROSITE" id="PS50600"/>
    </source>
</evidence>
<keyword evidence="2" id="KW-0645">Protease</keyword>
<dbReference type="Gene3D" id="3.40.395.10">
    <property type="entry name" value="Adenoviral Proteinase, Chain A"/>
    <property type="match status" value="1"/>
</dbReference>
<dbReference type="EMBL" id="BDDD01001600">
    <property type="protein sequence ID" value="GAV77306.1"/>
    <property type="molecule type" value="Genomic_DNA"/>
</dbReference>